<feature type="domain" description="tRNA nucleotidyltransferase/poly(A) polymerase RNA and SrmB- binding" evidence="1">
    <location>
        <begin position="41"/>
        <end position="76"/>
    </location>
</feature>
<dbReference type="PANTHER" id="PTHR43051">
    <property type="entry name" value="POLYNUCLEOTIDE ADENYLYLTRANSFERASE FAMILY PROTEIN"/>
    <property type="match status" value="1"/>
</dbReference>
<reference evidence="2" key="1">
    <citation type="submission" date="2015-12" db="EMBL/GenBank/DDBJ databases">
        <title>Gene expression during late stages of embryo sac development: a critical building block for successful pollen-pistil interactions.</title>
        <authorList>
            <person name="Liu Y."/>
            <person name="Joly V."/>
            <person name="Sabar M."/>
            <person name="Matton D.P."/>
        </authorList>
    </citation>
    <scope>NUCLEOTIDE SEQUENCE</scope>
</reference>
<evidence type="ECO:0000259" key="1">
    <source>
        <dbReference type="Pfam" id="PF12627"/>
    </source>
</evidence>
<feature type="non-terminal residue" evidence="2">
    <location>
        <position position="1"/>
    </location>
</feature>
<organism evidence="2">
    <name type="scientific">Solanum chacoense</name>
    <name type="common">Chaco potato</name>
    <dbReference type="NCBI Taxonomy" id="4108"/>
    <lineage>
        <taxon>Eukaryota</taxon>
        <taxon>Viridiplantae</taxon>
        <taxon>Streptophyta</taxon>
        <taxon>Embryophyta</taxon>
        <taxon>Tracheophyta</taxon>
        <taxon>Spermatophyta</taxon>
        <taxon>Magnoliopsida</taxon>
        <taxon>eudicotyledons</taxon>
        <taxon>Gunneridae</taxon>
        <taxon>Pentapetalae</taxon>
        <taxon>asterids</taxon>
        <taxon>lamiids</taxon>
        <taxon>Solanales</taxon>
        <taxon>Solanaceae</taxon>
        <taxon>Solanoideae</taxon>
        <taxon>Solaneae</taxon>
        <taxon>Solanum</taxon>
    </lineage>
</organism>
<sequence length="86" mass="9793">CPFFSLLNIPEALNVPVLLREFSTSYAPFSLIFLCLLCLQSRIMMELNYMMSYGAAGPSLSLLQRYNILEIVLPFHVCPYCCMTCI</sequence>
<dbReference type="PANTHER" id="PTHR43051:SF1">
    <property type="entry name" value="POLYNUCLEOTIDE ADENYLYLTRANSFERASE FAMILY PROTEIN"/>
    <property type="match status" value="1"/>
</dbReference>
<name>A0A0V0GTX1_SOLCH</name>
<dbReference type="AlphaFoldDB" id="A0A0V0GTX1"/>
<dbReference type="InterPro" id="IPR052191">
    <property type="entry name" value="tRNA_ntf/polyA_polymerase_I"/>
</dbReference>
<dbReference type="InterPro" id="IPR032828">
    <property type="entry name" value="PolyA_RNA-bd"/>
</dbReference>
<evidence type="ECO:0000313" key="2">
    <source>
        <dbReference type="EMBL" id="JAP11354.1"/>
    </source>
</evidence>
<protein>
    <submittedName>
        <fullName evidence="2">Putative ovule protein</fullName>
    </submittedName>
</protein>
<dbReference type="EMBL" id="GEDG01031471">
    <property type="protein sequence ID" value="JAP11354.1"/>
    <property type="molecule type" value="Transcribed_RNA"/>
</dbReference>
<proteinExistence type="predicted"/>
<accession>A0A0V0GTX1</accession>
<dbReference type="Pfam" id="PF12627">
    <property type="entry name" value="PolyA_pol_RNAbd"/>
    <property type="match status" value="1"/>
</dbReference>
<dbReference type="SUPFAM" id="SSF81891">
    <property type="entry name" value="Poly A polymerase C-terminal region-like"/>
    <property type="match status" value="1"/>
</dbReference>